<organism evidence="1">
    <name type="scientific">uncultured bacterium</name>
    <name type="common">gcode 4</name>
    <dbReference type="NCBI Taxonomy" id="1234023"/>
    <lineage>
        <taxon>Bacteria</taxon>
        <taxon>environmental samples</taxon>
    </lineage>
</organism>
<dbReference type="AlphaFoldDB" id="K1YBP3"/>
<evidence type="ECO:0000313" key="1">
    <source>
        <dbReference type="EMBL" id="EKD29758.1"/>
    </source>
</evidence>
<sequence length="82" mass="9502">MRTWQKWDTFIWIQSLNPGFVGNNIHGAETEESEMIKTHVLVALVGQVEVKSRDIIEQGRRIMTSDGQFIWLRLSNGNVFIK</sequence>
<accession>K1YBP3</accession>
<reference evidence="1" key="1">
    <citation type="journal article" date="2012" name="Science">
        <title>Fermentation, hydrogen, and sulfur metabolism in multiple uncultivated bacterial phyla.</title>
        <authorList>
            <person name="Wrighton K.C."/>
            <person name="Thomas B.C."/>
            <person name="Sharon I."/>
            <person name="Miller C.S."/>
            <person name="Castelle C.J."/>
            <person name="VerBerkmoes N.C."/>
            <person name="Wilkins M.J."/>
            <person name="Hettich R.L."/>
            <person name="Lipton M.S."/>
            <person name="Williams K.H."/>
            <person name="Long P.E."/>
            <person name="Banfield J.F."/>
        </authorList>
    </citation>
    <scope>NUCLEOTIDE SEQUENCE [LARGE SCALE GENOMIC DNA]</scope>
</reference>
<name>K1YBP3_9BACT</name>
<comment type="caution">
    <text evidence="1">The sequence shown here is derived from an EMBL/GenBank/DDBJ whole genome shotgun (WGS) entry which is preliminary data.</text>
</comment>
<gene>
    <name evidence="1" type="ORF">ACD_78C00286G0001</name>
</gene>
<proteinExistence type="predicted"/>
<dbReference type="EMBL" id="AMFJ01034286">
    <property type="protein sequence ID" value="EKD29758.1"/>
    <property type="molecule type" value="Genomic_DNA"/>
</dbReference>
<protein>
    <submittedName>
        <fullName evidence="1">Uncharacterized protein</fullName>
    </submittedName>
</protein>